<dbReference type="HOGENOM" id="CLU_140852_2_1_6"/>
<dbReference type="InterPro" id="IPR042230">
    <property type="entry name" value="CusF_sf"/>
</dbReference>
<accession>E0SFQ8</accession>
<dbReference type="STRING" id="198628.Dda3937_03993"/>
<dbReference type="InterPro" id="IPR021647">
    <property type="entry name" value="CusF_Ec"/>
</dbReference>
<dbReference type="AlphaFoldDB" id="E0SFQ8"/>
<reference evidence="2 3" key="1">
    <citation type="journal article" date="2011" name="J. Bacteriol.">
        <title>Genome sequence of the plant-pathogenic bacterium Dickeya dadantii 3937.</title>
        <authorList>
            <person name="Glasner J.D."/>
            <person name="Yang C.H."/>
            <person name="Reverchon S."/>
            <person name="Hugouvieux-Cotte-Pattat N."/>
            <person name="Condemine G."/>
            <person name="Bohin J.P."/>
            <person name="Van Gijsegem F."/>
            <person name="Yang S."/>
            <person name="Franza T."/>
            <person name="Expert D."/>
            <person name="Plunkett G. III"/>
            <person name="San Francisco M.J."/>
            <person name="Charkowski A.O."/>
            <person name="Py B."/>
            <person name="Bell K."/>
            <person name="Rauscher L."/>
            <person name="Rodriguez-Palenzuela P."/>
            <person name="Toussaint A."/>
            <person name="Holeva M.C."/>
            <person name="He S.Y."/>
            <person name="Douet V."/>
            <person name="Boccara M."/>
            <person name="Blanco C."/>
            <person name="Toth I."/>
            <person name="Anderson B.D."/>
            <person name="Biehl B.S."/>
            <person name="Mau B."/>
            <person name="Flynn S.M."/>
            <person name="Barras F."/>
            <person name="Lindeberg M."/>
            <person name="Birch P.R."/>
            <person name="Tsuyumu S."/>
            <person name="Shi X."/>
            <person name="Hibbing M."/>
            <person name="Yap M.N."/>
            <person name="Carpentier M."/>
            <person name="Dassa E."/>
            <person name="Umehara M."/>
            <person name="Kim J.F."/>
            <person name="Rusch M."/>
            <person name="Soni P."/>
            <person name="Mayhew G.F."/>
            <person name="Fouts D.E."/>
            <person name="Gill S.R."/>
            <person name="Blattner F.R."/>
            <person name="Keen N.T."/>
            <person name="Perna N.T."/>
        </authorList>
    </citation>
    <scope>NUCLEOTIDE SEQUENCE [LARGE SCALE GENOMIC DNA]</scope>
    <source>
        <strain evidence="2 3">3937</strain>
    </source>
</reference>
<dbReference type="RefSeq" id="WP_013317042.1">
    <property type="nucleotide sequence ID" value="NC_014500.1"/>
</dbReference>
<keyword evidence="1" id="KW-0732">Signal</keyword>
<gene>
    <name evidence="2" type="ordered locus">Dda3937_03993</name>
</gene>
<dbReference type="EMBL" id="CP002038">
    <property type="protein sequence ID" value="ADM97581.1"/>
    <property type="molecule type" value="Genomic_DNA"/>
</dbReference>
<keyword evidence="3" id="KW-1185">Reference proteome</keyword>
<dbReference type="KEGG" id="ddd:Dda3937_03993"/>
<evidence type="ECO:0000313" key="3">
    <source>
        <dbReference type="Proteomes" id="UP000006859"/>
    </source>
</evidence>
<dbReference type="Proteomes" id="UP000006859">
    <property type="component" value="Chromosome"/>
</dbReference>
<dbReference type="eggNOG" id="COG5569">
    <property type="taxonomic scope" value="Bacteria"/>
</dbReference>
<protein>
    <submittedName>
        <fullName evidence="2">Probable Co/Zn/Cd efflux system membrane fusion protein</fullName>
    </submittedName>
</protein>
<feature type="chain" id="PRO_5003140255" evidence="1">
    <location>
        <begin position="24"/>
        <end position="136"/>
    </location>
</feature>
<organism evidence="2 3">
    <name type="scientific">Dickeya dadantii (strain 3937)</name>
    <name type="common">Erwinia chrysanthemi (strain 3937)</name>
    <dbReference type="NCBI Taxonomy" id="198628"/>
    <lineage>
        <taxon>Bacteria</taxon>
        <taxon>Pseudomonadati</taxon>
        <taxon>Pseudomonadota</taxon>
        <taxon>Gammaproteobacteria</taxon>
        <taxon>Enterobacterales</taxon>
        <taxon>Pectobacteriaceae</taxon>
        <taxon>Dickeya</taxon>
    </lineage>
</organism>
<evidence type="ECO:0000256" key="1">
    <source>
        <dbReference type="SAM" id="SignalP"/>
    </source>
</evidence>
<feature type="signal peptide" evidence="1">
    <location>
        <begin position="1"/>
        <end position="23"/>
    </location>
</feature>
<evidence type="ECO:0000313" key="2">
    <source>
        <dbReference type="EMBL" id="ADM97581.1"/>
    </source>
</evidence>
<dbReference type="Gene3D" id="2.40.50.320">
    <property type="entry name" value="Copper binding periplasmic protein CusF"/>
    <property type="match status" value="1"/>
</dbReference>
<dbReference type="Pfam" id="PF11604">
    <property type="entry name" value="CusF_Ec"/>
    <property type="match status" value="1"/>
</dbReference>
<name>E0SFQ8_DICD3</name>
<dbReference type="OrthoDB" id="5771277at2"/>
<dbReference type="PATRIC" id="fig|198628.6.peg.1383"/>
<sequence length="136" mass="14589">MRTLSVAVATLLYSTLFSAPLLAEQHQTHTMTSDMSGMNGMSHSMSGEMNHNGMSSSPSESSTVYHSSGIIKQWNASGVTLAHAVIPALRWPAMTMTFHLPTNDNRAPLPLGSTASFSFVQSADGYTLTDITPQQN</sequence>
<proteinExistence type="predicted"/>